<protein>
    <submittedName>
        <fullName evidence="1">Uncharacterized protein</fullName>
    </submittedName>
</protein>
<gene>
    <name evidence="1" type="ORF">TM448A02504_0011</name>
</gene>
<sequence>MSEEKKEEKKSEMSIKTVATEFLVRFQYEPFFKKVKSTFVKECDGIEADYFSADLPCDCGELGLSIEDYSNWYINRVVRKLSEKLTELHCGEKEIEFYPLSLPIGLPNFVRVTDQDRGLSVRIGKVFDMDGQYEKLVLDIAFKFGSTKKVMHRKIRLRSLRSGQSMVYPECDYKTIEKCSFCGLRILHGVVYI</sequence>
<accession>A0A6H1ZXW2</accession>
<name>A0A6H1ZXW2_9ZZZZ</name>
<organism evidence="1">
    <name type="scientific">viral metagenome</name>
    <dbReference type="NCBI Taxonomy" id="1070528"/>
    <lineage>
        <taxon>unclassified sequences</taxon>
        <taxon>metagenomes</taxon>
        <taxon>organismal metagenomes</taxon>
    </lineage>
</organism>
<evidence type="ECO:0000313" key="1">
    <source>
        <dbReference type="EMBL" id="QJA52157.1"/>
    </source>
</evidence>
<proteinExistence type="predicted"/>
<dbReference type="AlphaFoldDB" id="A0A6H1ZXW2"/>
<dbReference type="EMBL" id="MT144317">
    <property type="protein sequence ID" value="QJA52157.1"/>
    <property type="molecule type" value="Genomic_DNA"/>
</dbReference>
<reference evidence="1" key="1">
    <citation type="submission" date="2020-03" db="EMBL/GenBank/DDBJ databases">
        <title>The deep terrestrial virosphere.</title>
        <authorList>
            <person name="Holmfeldt K."/>
            <person name="Nilsson E."/>
            <person name="Simone D."/>
            <person name="Lopez-Fernandez M."/>
            <person name="Wu X."/>
            <person name="de Brujin I."/>
            <person name="Lundin D."/>
            <person name="Andersson A."/>
            <person name="Bertilsson S."/>
            <person name="Dopson M."/>
        </authorList>
    </citation>
    <scope>NUCLEOTIDE SEQUENCE</scope>
    <source>
        <strain evidence="1">TM448A02504</strain>
    </source>
</reference>